<dbReference type="RefSeq" id="WP_070247451.1">
    <property type="nucleotide sequence ID" value="NZ_LROM01000071.1"/>
</dbReference>
<evidence type="ECO:0000256" key="1">
    <source>
        <dbReference type="SAM" id="MobiDB-lite"/>
    </source>
</evidence>
<dbReference type="AlphaFoldDB" id="A0A1E7WWB4"/>
<keyword evidence="4" id="KW-1185">Reference proteome</keyword>
<dbReference type="PATRIC" id="fig|762836.4.peg.1822"/>
<evidence type="ECO:0000256" key="2">
    <source>
        <dbReference type="SAM" id="SignalP"/>
    </source>
</evidence>
<feature type="signal peptide" evidence="2">
    <location>
        <begin position="1"/>
        <end position="23"/>
    </location>
</feature>
<evidence type="ECO:0000313" key="3">
    <source>
        <dbReference type="EMBL" id="OFA03937.1"/>
    </source>
</evidence>
<gene>
    <name evidence="3" type="ORF">DUPY_17520</name>
</gene>
<dbReference type="EMBL" id="LROM01000071">
    <property type="protein sequence ID" value="OFA03937.1"/>
    <property type="molecule type" value="Genomic_DNA"/>
</dbReference>
<dbReference type="OrthoDB" id="8778648at2"/>
<feature type="compositionally biased region" description="Polar residues" evidence="1">
    <location>
        <begin position="51"/>
        <end position="61"/>
    </location>
</feature>
<proteinExistence type="predicted"/>
<feature type="region of interest" description="Disordered" evidence="1">
    <location>
        <begin position="26"/>
        <end position="126"/>
    </location>
</feature>
<comment type="caution">
    <text evidence="3">The sequence shown here is derived from an EMBL/GenBank/DDBJ whole genome shotgun (WGS) entry which is preliminary data.</text>
</comment>
<feature type="compositionally biased region" description="Basic and acidic residues" evidence="1">
    <location>
        <begin position="77"/>
        <end position="87"/>
    </location>
</feature>
<feature type="compositionally biased region" description="Polar residues" evidence="1">
    <location>
        <begin position="26"/>
        <end position="37"/>
    </location>
</feature>
<sequence length="126" mass="12490">MSKCTFATVFGVAALCLAALSHAQNTTPVQPTGTTGATAFHPAGQGKAEANANTTSTTDQAGNAGMQQPAKPGFDNKPPKGAKEDCQRSQGGVDASGGENLTATGKHNTSCTGKGKSDQPAKAAKG</sequence>
<feature type="chain" id="PRO_5009207806" evidence="2">
    <location>
        <begin position="24"/>
        <end position="126"/>
    </location>
</feature>
<protein>
    <submittedName>
        <fullName evidence="3">Uncharacterized protein</fullName>
    </submittedName>
</protein>
<accession>A0A1E7WWB4</accession>
<evidence type="ECO:0000313" key="4">
    <source>
        <dbReference type="Proteomes" id="UP000175989"/>
    </source>
</evidence>
<dbReference type="Proteomes" id="UP000175989">
    <property type="component" value="Unassembled WGS sequence"/>
</dbReference>
<name>A0A1E7WWB4_9BURK</name>
<feature type="compositionally biased region" description="Polar residues" evidence="1">
    <location>
        <begin position="99"/>
        <end position="112"/>
    </location>
</feature>
<reference evidence="4" key="1">
    <citation type="journal article" date="2016" name="Front. Microbiol.">
        <title>Molecular Keys to the Janthinobacterium and Duganella spp. Interaction with the Plant Pathogen Fusarium graminearum.</title>
        <authorList>
            <person name="Haack F.S."/>
            <person name="Poehlein A."/>
            <person name="Kroger C."/>
            <person name="Voigt C.A."/>
            <person name="Piepenbring M."/>
            <person name="Bode H.B."/>
            <person name="Daniel R."/>
            <person name="Schafer W."/>
            <person name="Streit W.R."/>
        </authorList>
    </citation>
    <scope>NUCLEOTIDE SEQUENCE [LARGE SCALE GENOMIC DNA]</scope>
    <source>
        <strain evidence="4">T54</strain>
    </source>
</reference>
<keyword evidence="2" id="KW-0732">Signal</keyword>
<organism evidence="3 4">
    <name type="scientific">Duganella phyllosphaerae</name>
    <dbReference type="NCBI Taxonomy" id="762836"/>
    <lineage>
        <taxon>Bacteria</taxon>
        <taxon>Pseudomonadati</taxon>
        <taxon>Pseudomonadota</taxon>
        <taxon>Betaproteobacteria</taxon>
        <taxon>Burkholderiales</taxon>
        <taxon>Oxalobacteraceae</taxon>
        <taxon>Telluria group</taxon>
        <taxon>Duganella</taxon>
    </lineage>
</organism>